<evidence type="ECO:0000313" key="8">
    <source>
        <dbReference type="Proteomes" id="UP001597357"/>
    </source>
</evidence>
<dbReference type="InterPro" id="IPR001977">
    <property type="entry name" value="Depp_CoAkinase"/>
</dbReference>
<dbReference type="PRINTS" id="PR00988">
    <property type="entry name" value="URIDINKINASE"/>
</dbReference>
<name>A0ABW5SDE8_9FLAO</name>
<keyword evidence="5" id="KW-0963">Cytoplasm</keyword>
<dbReference type="CDD" id="cd02022">
    <property type="entry name" value="DPCK"/>
    <property type="match status" value="1"/>
</dbReference>
<keyword evidence="4 5" id="KW-0173">Coenzyme A biosynthesis</keyword>
<keyword evidence="5 7" id="KW-0418">Kinase</keyword>
<comment type="caution">
    <text evidence="7">The sequence shown here is derived from an EMBL/GenBank/DDBJ whole genome shotgun (WGS) entry which is preliminary data.</text>
</comment>
<accession>A0ABW5SDE8</accession>
<comment type="pathway">
    <text evidence="5">Cofactor biosynthesis; coenzyme A biosynthesis; CoA from (R)-pantothenate: step 5/5.</text>
</comment>
<evidence type="ECO:0000256" key="2">
    <source>
        <dbReference type="ARBA" id="ARBA00022741"/>
    </source>
</evidence>
<dbReference type="PANTHER" id="PTHR10695">
    <property type="entry name" value="DEPHOSPHO-COA KINASE-RELATED"/>
    <property type="match status" value="1"/>
</dbReference>
<keyword evidence="5 7" id="KW-0808">Transferase</keyword>
<dbReference type="SUPFAM" id="SSF52540">
    <property type="entry name" value="P-loop containing nucleoside triphosphate hydrolases"/>
    <property type="match status" value="1"/>
</dbReference>
<dbReference type="Proteomes" id="UP001597357">
    <property type="component" value="Unassembled WGS sequence"/>
</dbReference>
<dbReference type="RefSeq" id="WP_379045549.1">
    <property type="nucleotide sequence ID" value="NZ_JBHULZ010000026.1"/>
</dbReference>
<comment type="subcellular location">
    <subcellularLocation>
        <location evidence="5">Cytoplasm</location>
    </subcellularLocation>
</comment>
<dbReference type="EMBL" id="JBHULZ010000026">
    <property type="protein sequence ID" value="MFD2697523.1"/>
    <property type="molecule type" value="Genomic_DNA"/>
</dbReference>
<comment type="catalytic activity">
    <reaction evidence="5">
        <text>3'-dephospho-CoA + ATP = ADP + CoA + H(+)</text>
        <dbReference type="Rhea" id="RHEA:18245"/>
        <dbReference type="ChEBI" id="CHEBI:15378"/>
        <dbReference type="ChEBI" id="CHEBI:30616"/>
        <dbReference type="ChEBI" id="CHEBI:57287"/>
        <dbReference type="ChEBI" id="CHEBI:57328"/>
        <dbReference type="ChEBI" id="CHEBI:456216"/>
        <dbReference type="EC" id="2.7.1.24"/>
    </reaction>
</comment>
<dbReference type="Pfam" id="PF01121">
    <property type="entry name" value="CoaE"/>
    <property type="match status" value="1"/>
</dbReference>
<dbReference type="InterPro" id="IPR027417">
    <property type="entry name" value="P-loop_NTPase"/>
</dbReference>
<keyword evidence="2 5" id="KW-0547">Nucleotide-binding</keyword>
<dbReference type="PROSITE" id="PS51219">
    <property type="entry name" value="DPCK"/>
    <property type="match status" value="1"/>
</dbReference>
<evidence type="ECO:0000256" key="3">
    <source>
        <dbReference type="ARBA" id="ARBA00022840"/>
    </source>
</evidence>
<dbReference type="Gene3D" id="3.40.50.300">
    <property type="entry name" value="P-loop containing nucleotide triphosphate hydrolases"/>
    <property type="match status" value="1"/>
</dbReference>
<reference evidence="8" key="1">
    <citation type="journal article" date="2019" name="Int. J. Syst. Evol. Microbiol.">
        <title>The Global Catalogue of Microorganisms (GCM) 10K type strain sequencing project: providing services to taxonomists for standard genome sequencing and annotation.</title>
        <authorList>
            <consortium name="The Broad Institute Genomics Platform"/>
            <consortium name="The Broad Institute Genome Sequencing Center for Infectious Disease"/>
            <person name="Wu L."/>
            <person name="Ma J."/>
        </authorList>
    </citation>
    <scope>NUCLEOTIDE SEQUENCE [LARGE SCALE GENOMIC DNA]</scope>
    <source>
        <strain evidence="8">KCTC 42255</strain>
    </source>
</reference>
<evidence type="ECO:0000256" key="1">
    <source>
        <dbReference type="ARBA" id="ARBA00009018"/>
    </source>
</evidence>
<gene>
    <name evidence="5 7" type="primary">coaE</name>
    <name evidence="7" type="ORF">ACFSQ0_05930</name>
</gene>
<keyword evidence="3 5" id="KW-0067">ATP-binding</keyword>
<protein>
    <recommendedName>
        <fullName evidence="5 6">Dephospho-CoA kinase</fullName>
        <ecNumber evidence="5 6">2.7.1.24</ecNumber>
    </recommendedName>
    <alternativeName>
        <fullName evidence="5">Dephosphocoenzyme A kinase</fullName>
    </alternativeName>
</protein>
<dbReference type="EC" id="2.7.1.24" evidence="5 6"/>
<dbReference type="HAMAP" id="MF_00376">
    <property type="entry name" value="Dephospho_CoA_kinase"/>
    <property type="match status" value="1"/>
</dbReference>
<evidence type="ECO:0000256" key="5">
    <source>
        <dbReference type="HAMAP-Rule" id="MF_00376"/>
    </source>
</evidence>
<evidence type="ECO:0000256" key="6">
    <source>
        <dbReference type="NCBIfam" id="TIGR00152"/>
    </source>
</evidence>
<proteinExistence type="inferred from homology"/>
<comment type="function">
    <text evidence="5">Catalyzes the phosphorylation of the 3'-hydroxyl group of dephosphocoenzyme A to form coenzyme A.</text>
</comment>
<comment type="similarity">
    <text evidence="1 5">Belongs to the CoaE family.</text>
</comment>
<dbReference type="GO" id="GO:0004140">
    <property type="term" value="F:dephospho-CoA kinase activity"/>
    <property type="evidence" value="ECO:0007669"/>
    <property type="project" value="UniProtKB-EC"/>
</dbReference>
<dbReference type="PANTHER" id="PTHR10695:SF46">
    <property type="entry name" value="BIFUNCTIONAL COENZYME A SYNTHASE-RELATED"/>
    <property type="match status" value="1"/>
</dbReference>
<feature type="binding site" evidence="5">
    <location>
        <begin position="11"/>
        <end position="16"/>
    </location>
    <ligand>
        <name>ATP</name>
        <dbReference type="ChEBI" id="CHEBI:30616"/>
    </ligand>
</feature>
<keyword evidence="8" id="KW-1185">Reference proteome</keyword>
<organism evidence="7 8">
    <name type="scientific">Mesonia sediminis</name>
    <dbReference type="NCBI Taxonomy" id="1703946"/>
    <lineage>
        <taxon>Bacteria</taxon>
        <taxon>Pseudomonadati</taxon>
        <taxon>Bacteroidota</taxon>
        <taxon>Flavobacteriia</taxon>
        <taxon>Flavobacteriales</taxon>
        <taxon>Flavobacteriaceae</taxon>
        <taxon>Mesonia</taxon>
    </lineage>
</organism>
<evidence type="ECO:0000313" key="7">
    <source>
        <dbReference type="EMBL" id="MFD2697523.1"/>
    </source>
</evidence>
<evidence type="ECO:0000256" key="4">
    <source>
        <dbReference type="ARBA" id="ARBA00022993"/>
    </source>
</evidence>
<sequence length="196" mass="22416">MIVVGLTGGIGSGKTTVARFFQELGVPLYIADLKAKELLHRDEHLQKEIIALLGEEAFVNGKYNTAYVSSLVFADPKLLTRLNAIIHPAVHADFKQWKSNQKTDYIIYEAAILFEQNRQDQVDYTILVTAPLEERIKRVMQRDQTNRQAVLDRINKQWSDERKKLLADLVIENKVLSATKARVQEIHKYLLSLVSK</sequence>
<dbReference type="NCBIfam" id="TIGR00152">
    <property type="entry name" value="dephospho-CoA kinase"/>
    <property type="match status" value="1"/>
</dbReference>